<comment type="caution">
    <text evidence="2">The sequence shown here is derived from an EMBL/GenBank/DDBJ whole genome shotgun (WGS) entry which is preliminary data.</text>
</comment>
<organism evidence="2 3">
    <name type="scientific">Stephania cephalantha</name>
    <dbReference type="NCBI Taxonomy" id="152367"/>
    <lineage>
        <taxon>Eukaryota</taxon>
        <taxon>Viridiplantae</taxon>
        <taxon>Streptophyta</taxon>
        <taxon>Embryophyta</taxon>
        <taxon>Tracheophyta</taxon>
        <taxon>Spermatophyta</taxon>
        <taxon>Magnoliopsida</taxon>
        <taxon>Ranunculales</taxon>
        <taxon>Menispermaceae</taxon>
        <taxon>Menispermoideae</taxon>
        <taxon>Cissampelideae</taxon>
        <taxon>Stephania</taxon>
    </lineage>
</organism>
<keyword evidence="3" id="KW-1185">Reference proteome</keyword>
<sequence length="276" mass="30178">MSVVSGMDCTMKADIGKVLADALRYYYFDISQFNQSVIGDELTTTLKAACSCFDKLDFVYLFRAFLRHDLSIWIDVPLFMIGKEVLDPALSISSSSDVKSSYCMTEIVMDGDDAAVIDVEIDRYGSCLVSIGEVDEVELGCGIAYVGVVTVEGITYVLDVHASLFVEGITVVQDSIFGGHRQGRDADMLQLEVLKEELEVEMELDLLGLFLLLMSHRAFAEGLPGDADTYSSSYAGSHSNPRSVARGPRPVVSHGAGSNGQNWDFIRVSASERCFN</sequence>
<proteinExistence type="predicted"/>
<dbReference type="EMBL" id="JBBNAG010000004">
    <property type="protein sequence ID" value="KAK9139688.1"/>
    <property type="molecule type" value="Genomic_DNA"/>
</dbReference>
<reference evidence="2 3" key="1">
    <citation type="submission" date="2024-01" db="EMBL/GenBank/DDBJ databases">
        <title>Genome assemblies of Stephania.</title>
        <authorList>
            <person name="Yang L."/>
        </authorList>
    </citation>
    <scope>NUCLEOTIDE SEQUENCE [LARGE SCALE GENOMIC DNA]</scope>
    <source>
        <strain evidence="2">JXDWG</strain>
        <tissue evidence="2">Leaf</tissue>
    </source>
</reference>
<evidence type="ECO:0000256" key="1">
    <source>
        <dbReference type="SAM" id="MobiDB-lite"/>
    </source>
</evidence>
<dbReference type="AlphaFoldDB" id="A0AAP0PCG7"/>
<feature type="region of interest" description="Disordered" evidence="1">
    <location>
        <begin position="231"/>
        <end position="256"/>
    </location>
</feature>
<evidence type="ECO:0000313" key="3">
    <source>
        <dbReference type="Proteomes" id="UP001419268"/>
    </source>
</evidence>
<evidence type="ECO:0000313" key="2">
    <source>
        <dbReference type="EMBL" id="KAK9139688.1"/>
    </source>
</evidence>
<protein>
    <submittedName>
        <fullName evidence="2">Uncharacterized protein</fullName>
    </submittedName>
</protein>
<accession>A0AAP0PCG7</accession>
<name>A0AAP0PCG7_9MAGN</name>
<dbReference type="Proteomes" id="UP001419268">
    <property type="component" value="Unassembled WGS sequence"/>
</dbReference>
<feature type="compositionally biased region" description="Polar residues" evidence="1">
    <location>
        <begin position="231"/>
        <end position="242"/>
    </location>
</feature>
<gene>
    <name evidence="2" type="ORF">Scep_009369</name>
</gene>